<dbReference type="Pfam" id="PF13489">
    <property type="entry name" value="Methyltransf_23"/>
    <property type="match status" value="1"/>
</dbReference>
<dbReference type="AlphaFoldDB" id="A0A971M7I1"/>
<protein>
    <submittedName>
        <fullName evidence="1">Methyltransferase domain-containing protein</fullName>
    </submittedName>
</protein>
<comment type="caution">
    <text evidence="1">The sequence shown here is derived from an EMBL/GenBank/DDBJ whole genome shotgun (WGS) entry which is preliminary data.</text>
</comment>
<keyword evidence="1" id="KW-0489">Methyltransferase</keyword>
<evidence type="ECO:0000313" key="1">
    <source>
        <dbReference type="EMBL" id="NLW36581.1"/>
    </source>
</evidence>
<dbReference type="InterPro" id="IPR029063">
    <property type="entry name" value="SAM-dependent_MTases_sf"/>
</dbReference>
<gene>
    <name evidence="1" type="ORF">GXY80_14055</name>
</gene>
<organism evidence="1 2">
    <name type="scientific">Syntrophorhabdus aromaticivorans</name>
    <dbReference type="NCBI Taxonomy" id="328301"/>
    <lineage>
        <taxon>Bacteria</taxon>
        <taxon>Pseudomonadati</taxon>
        <taxon>Thermodesulfobacteriota</taxon>
        <taxon>Syntrophorhabdia</taxon>
        <taxon>Syntrophorhabdales</taxon>
        <taxon>Syntrophorhabdaceae</taxon>
        <taxon>Syntrophorhabdus</taxon>
    </lineage>
</organism>
<name>A0A971M7I1_9BACT</name>
<dbReference type="EMBL" id="JAAYEE010000270">
    <property type="protein sequence ID" value="NLW36581.1"/>
    <property type="molecule type" value="Genomic_DNA"/>
</dbReference>
<reference evidence="1" key="2">
    <citation type="submission" date="2020-01" db="EMBL/GenBank/DDBJ databases">
        <authorList>
            <person name="Campanaro S."/>
        </authorList>
    </citation>
    <scope>NUCLEOTIDE SEQUENCE</scope>
    <source>
        <strain evidence="1">AS06rmzACSIP_7</strain>
    </source>
</reference>
<sequence length="242" mass="28372">MESASSAKRFKRFLEYLPKIVTFRTHRINGYLFRSHLIKSYLESHEVTKLHIGAAANILDGWLNTDLKPRSKKVVFLDVEESFPTKSCTFDYVYSEHVVEHLPYNVCRFMLQESYRILRPEGRIRIATPDLERLIGLLSPKRDDLQEHYIRWIIDRFLPYRADAYRPSIVINNAFQNWGHRFIYDSGTLRDILAEAGFVDIVKFAPGESNDDMLKGIENHGSTVNNEEMNRFETMVLEARRP</sequence>
<dbReference type="Gene3D" id="3.40.50.150">
    <property type="entry name" value="Vaccinia Virus protein VP39"/>
    <property type="match status" value="1"/>
</dbReference>
<accession>A0A971M7I1</accession>
<keyword evidence="1" id="KW-0808">Transferase</keyword>
<dbReference type="SUPFAM" id="SSF53335">
    <property type="entry name" value="S-adenosyl-L-methionine-dependent methyltransferases"/>
    <property type="match status" value="1"/>
</dbReference>
<proteinExistence type="predicted"/>
<reference evidence="1" key="1">
    <citation type="journal article" date="2020" name="Biotechnol. Biofuels">
        <title>New insights from the biogas microbiome by comprehensive genome-resolved metagenomics of nearly 1600 species originating from multiple anaerobic digesters.</title>
        <authorList>
            <person name="Campanaro S."/>
            <person name="Treu L."/>
            <person name="Rodriguez-R L.M."/>
            <person name="Kovalovszki A."/>
            <person name="Ziels R.M."/>
            <person name="Maus I."/>
            <person name="Zhu X."/>
            <person name="Kougias P.G."/>
            <person name="Basile A."/>
            <person name="Luo G."/>
            <person name="Schluter A."/>
            <person name="Konstantinidis K.T."/>
            <person name="Angelidaki I."/>
        </authorList>
    </citation>
    <scope>NUCLEOTIDE SEQUENCE</scope>
    <source>
        <strain evidence="1">AS06rmzACSIP_7</strain>
    </source>
</reference>
<evidence type="ECO:0000313" key="2">
    <source>
        <dbReference type="Proteomes" id="UP000777265"/>
    </source>
</evidence>
<dbReference type="GO" id="GO:0008168">
    <property type="term" value="F:methyltransferase activity"/>
    <property type="evidence" value="ECO:0007669"/>
    <property type="project" value="UniProtKB-KW"/>
</dbReference>
<dbReference type="Proteomes" id="UP000777265">
    <property type="component" value="Unassembled WGS sequence"/>
</dbReference>
<dbReference type="GO" id="GO:0032259">
    <property type="term" value="P:methylation"/>
    <property type="evidence" value="ECO:0007669"/>
    <property type="project" value="UniProtKB-KW"/>
</dbReference>